<reference evidence="1" key="2">
    <citation type="journal article" date="2015" name="Fish Shellfish Immunol.">
        <title>Early steps in the European eel (Anguilla anguilla)-Vibrio vulnificus interaction in the gills: Role of the RtxA13 toxin.</title>
        <authorList>
            <person name="Callol A."/>
            <person name="Pajuelo D."/>
            <person name="Ebbesson L."/>
            <person name="Teles M."/>
            <person name="MacKenzie S."/>
            <person name="Amaro C."/>
        </authorList>
    </citation>
    <scope>NUCLEOTIDE SEQUENCE</scope>
</reference>
<protein>
    <submittedName>
        <fullName evidence="1">Uncharacterized protein</fullName>
    </submittedName>
</protein>
<organism evidence="1">
    <name type="scientific">Anguilla anguilla</name>
    <name type="common">European freshwater eel</name>
    <name type="synonym">Muraena anguilla</name>
    <dbReference type="NCBI Taxonomy" id="7936"/>
    <lineage>
        <taxon>Eukaryota</taxon>
        <taxon>Metazoa</taxon>
        <taxon>Chordata</taxon>
        <taxon>Craniata</taxon>
        <taxon>Vertebrata</taxon>
        <taxon>Euteleostomi</taxon>
        <taxon>Actinopterygii</taxon>
        <taxon>Neopterygii</taxon>
        <taxon>Teleostei</taxon>
        <taxon>Anguilliformes</taxon>
        <taxon>Anguillidae</taxon>
        <taxon>Anguilla</taxon>
    </lineage>
</organism>
<dbReference type="EMBL" id="GBXM01094024">
    <property type="protein sequence ID" value="JAH14553.1"/>
    <property type="molecule type" value="Transcribed_RNA"/>
</dbReference>
<reference evidence="1" key="1">
    <citation type="submission" date="2014-11" db="EMBL/GenBank/DDBJ databases">
        <authorList>
            <person name="Amaro Gonzalez C."/>
        </authorList>
    </citation>
    <scope>NUCLEOTIDE SEQUENCE</scope>
</reference>
<dbReference type="AlphaFoldDB" id="A0A0E9QEK4"/>
<evidence type="ECO:0000313" key="1">
    <source>
        <dbReference type="EMBL" id="JAH14553.1"/>
    </source>
</evidence>
<name>A0A0E9QEK4_ANGAN</name>
<proteinExistence type="predicted"/>
<accession>A0A0E9QEK4</accession>
<sequence length="40" mass="4552">MEGTCFLPTFLVIWSSSTFQISYIIAVLDGHVDAIFPYIR</sequence>